<accession>A0AAI9SUD7</accession>
<feature type="compositionally biased region" description="Low complexity" evidence="6">
    <location>
        <begin position="164"/>
        <end position="173"/>
    </location>
</feature>
<evidence type="ECO:0000256" key="1">
    <source>
        <dbReference type="ARBA" id="ARBA00004123"/>
    </source>
</evidence>
<dbReference type="GeneID" id="73381609"/>
<evidence type="ECO:0000256" key="4">
    <source>
        <dbReference type="ARBA" id="ARBA00023125"/>
    </source>
</evidence>
<feature type="region of interest" description="Disordered" evidence="6">
    <location>
        <begin position="99"/>
        <end position="203"/>
    </location>
</feature>
<proteinExistence type="inferred from homology"/>
<keyword evidence="4" id="KW-0238">DNA-binding</keyword>
<sequence length="381" mass="43522">MSSSQINQALKEIIPSYNGENRSKLINYVDSLYHLSLRKQSGLPNNSGIGRYHLCTYVIAEKYQNLFDLPTPDKSRIPIQPQLVDKLIDDFRDFVNQLSAASTPNSSPQKRKRIASTPNSSPQKRKRTASSSQTTPVSGSFMGSLNEKIKQSGSPLKKLRQAADTTSSNSNNDNDIENDIDNEDKNSPFIEKPKTPSKRKTRHDPKVVSIPEFITFCNTFFIPAKYSSQMIRTFFLHKHKFAKKTDWPLACGIIYAAYIRINSQLLSKTIGAKSEFMALMLQYQRGGLSKSTLQSWCTLVGDWIKDEPWIQAIEKQYVAGNEIREEDRMQNEYRGRVGEGWALLERFGAMIHGEHLYESNNQIKYYNTWSKRAHDAFEQLS</sequence>
<dbReference type="InterPro" id="IPR016811">
    <property type="entry name" value="ORC6_fun"/>
</dbReference>
<protein>
    <recommendedName>
        <fullName evidence="7">ORC6 first cyclin-like domain-containing protein</fullName>
    </recommendedName>
</protein>
<dbReference type="InterPro" id="IPR008721">
    <property type="entry name" value="ORC6_cyclin_first"/>
</dbReference>
<dbReference type="EMBL" id="JAHUZD010000136">
    <property type="protein sequence ID" value="KAI3403197.2"/>
    <property type="molecule type" value="Genomic_DNA"/>
</dbReference>
<gene>
    <name evidence="8" type="ORF">KGF56_003994</name>
</gene>
<comment type="caution">
    <text evidence="8">The sequence shown here is derived from an EMBL/GenBank/DDBJ whole genome shotgun (WGS) entry which is preliminary data.</text>
</comment>
<feature type="compositionally biased region" description="Basic and acidic residues" evidence="6">
    <location>
        <begin position="183"/>
        <end position="194"/>
    </location>
</feature>
<evidence type="ECO:0000313" key="8">
    <source>
        <dbReference type="EMBL" id="KAI3403197.2"/>
    </source>
</evidence>
<feature type="domain" description="ORC6 first cyclin-like" evidence="7">
    <location>
        <begin position="10"/>
        <end position="93"/>
    </location>
</feature>
<dbReference type="Proteomes" id="UP001202479">
    <property type="component" value="Unassembled WGS sequence"/>
</dbReference>
<feature type="compositionally biased region" description="Polar residues" evidence="6">
    <location>
        <begin position="99"/>
        <end position="108"/>
    </location>
</feature>
<dbReference type="Pfam" id="PF05460">
    <property type="entry name" value="ORC6"/>
    <property type="match status" value="1"/>
</dbReference>
<keyword evidence="5" id="KW-0539">Nucleus</keyword>
<dbReference type="GO" id="GO:0003677">
    <property type="term" value="F:DNA binding"/>
    <property type="evidence" value="ECO:0007669"/>
    <property type="project" value="UniProtKB-KW"/>
</dbReference>
<keyword evidence="3" id="KW-0235">DNA replication</keyword>
<dbReference type="GO" id="GO:0005664">
    <property type="term" value="C:nuclear origin of replication recognition complex"/>
    <property type="evidence" value="ECO:0007669"/>
    <property type="project" value="InterPro"/>
</dbReference>
<comment type="subcellular location">
    <subcellularLocation>
        <location evidence="1">Nucleus</location>
    </subcellularLocation>
</comment>
<evidence type="ECO:0000256" key="5">
    <source>
        <dbReference type="ARBA" id="ARBA00023242"/>
    </source>
</evidence>
<name>A0AAI9SUD7_9ASCO</name>
<evidence type="ECO:0000256" key="3">
    <source>
        <dbReference type="ARBA" id="ARBA00022705"/>
    </source>
</evidence>
<keyword evidence="9" id="KW-1185">Reference proteome</keyword>
<dbReference type="GO" id="GO:0006260">
    <property type="term" value="P:DNA replication"/>
    <property type="evidence" value="ECO:0007669"/>
    <property type="project" value="UniProtKB-KW"/>
</dbReference>
<organism evidence="8 9">
    <name type="scientific">Candida oxycetoniae</name>
    <dbReference type="NCBI Taxonomy" id="497107"/>
    <lineage>
        <taxon>Eukaryota</taxon>
        <taxon>Fungi</taxon>
        <taxon>Dikarya</taxon>
        <taxon>Ascomycota</taxon>
        <taxon>Saccharomycotina</taxon>
        <taxon>Pichiomycetes</taxon>
        <taxon>Debaryomycetaceae</taxon>
        <taxon>Candida/Lodderomyces clade</taxon>
        <taxon>Candida</taxon>
    </lineage>
</organism>
<evidence type="ECO:0000313" key="9">
    <source>
        <dbReference type="Proteomes" id="UP001202479"/>
    </source>
</evidence>
<comment type="similarity">
    <text evidence="2">Belongs to the ORC6 family.</text>
</comment>
<evidence type="ECO:0000256" key="6">
    <source>
        <dbReference type="SAM" id="MobiDB-lite"/>
    </source>
</evidence>
<reference evidence="8" key="1">
    <citation type="journal article" date="2022" name="DNA Res.">
        <title>Genome analysis of five recently described species of the CUG-Ser clade uncovers Candida theae as a new hybrid lineage with pathogenic potential in the Candida parapsilosis species complex.</title>
        <authorList>
            <person name="Mixao V."/>
            <person name="Del Olmo V."/>
            <person name="Hegedusova E."/>
            <person name="Saus E."/>
            <person name="Pryszcz L."/>
            <person name="Cillingova A."/>
            <person name="Nosek J."/>
            <person name="Gabaldon T."/>
        </authorList>
    </citation>
    <scope>NUCLEOTIDE SEQUENCE</scope>
    <source>
        <strain evidence="8">CBS 10844</strain>
    </source>
</reference>
<dbReference type="AlphaFoldDB" id="A0AAI9SUD7"/>
<evidence type="ECO:0000259" key="7">
    <source>
        <dbReference type="Pfam" id="PF05460"/>
    </source>
</evidence>
<evidence type="ECO:0000256" key="2">
    <source>
        <dbReference type="ARBA" id="ARBA00010840"/>
    </source>
</evidence>
<dbReference type="PIRSF" id="PIRSF022941">
    <property type="entry name" value="ORC6_fun"/>
    <property type="match status" value="1"/>
</dbReference>
<feature type="compositionally biased region" description="Polar residues" evidence="6">
    <location>
        <begin position="129"/>
        <end position="143"/>
    </location>
</feature>
<dbReference type="RefSeq" id="XP_049178944.1">
    <property type="nucleotide sequence ID" value="XM_049325388.1"/>
</dbReference>